<dbReference type="KEGG" id="tva:4773408"/>
<dbReference type="InParanoid" id="A2DVW3"/>
<dbReference type="Proteomes" id="UP000001542">
    <property type="component" value="Unassembled WGS sequence"/>
</dbReference>
<dbReference type="EMBL" id="DS113256">
    <property type="protein sequence ID" value="EAY15408.1"/>
    <property type="molecule type" value="Genomic_DNA"/>
</dbReference>
<evidence type="ECO:0000313" key="1">
    <source>
        <dbReference type="EMBL" id="EAY15408.1"/>
    </source>
</evidence>
<reference evidence="1" key="2">
    <citation type="journal article" date="2007" name="Science">
        <title>Draft genome sequence of the sexually transmitted pathogen Trichomonas vaginalis.</title>
        <authorList>
            <person name="Carlton J.M."/>
            <person name="Hirt R.P."/>
            <person name="Silva J.C."/>
            <person name="Delcher A.L."/>
            <person name="Schatz M."/>
            <person name="Zhao Q."/>
            <person name="Wortman J.R."/>
            <person name="Bidwell S.L."/>
            <person name="Alsmark U.C.M."/>
            <person name="Besteiro S."/>
            <person name="Sicheritz-Ponten T."/>
            <person name="Noel C.J."/>
            <person name="Dacks J.B."/>
            <person name="Foster P.G."/>
            <person name="Simillion C."/>
            <person name="Van de Peer Y."/>
            <person name="Miranda-Saavedra D."/>
            <person name="Barton G.J."/>
            <person name="Westrop G.D."/>
            <person name="Mueller S."/>
            <person name="Dessi D."/>
            <person name="Fiori P.L."/>
            <person name="Ren Q."/>
            <person name="Paulsen I."/>
            <person name="Zhang H."/>
            <person name="Bastida-Corcuera F.D."/>
            <person name="Simoes-Barbosa A."/>
            <person name="Brown M.T."/>
            <person name="Hayes R.D."/>
            <person name="Mukherjee M."/>
            <person name="Okumura C.Y."/>
            <person name="Schneider R."/>
            <person name="Smith A.J."/>
            <person name="Vanacova S."/>
            <person name="Villalvazo M."/>
            <person name="Haas B.J."/>
            <person name="Pertea M."/>
            <person name="Feldblyum T.V."/>
            <person name="Utterback T.R."/>
            <person name="Shu C.L."/>
            <person name="Osoegawa K."/>
            <person name="de Jong P.J."/>
            <person name="Hrdy I."/>
            <person name="Horvathova L."/>
            <person name="Zubacova Z."/>
            <person name="Dolezal P."/>
            <person name="Malik S.B."/>
            <person name="Logsdon J.M. Jr."/>
            <person name="Henze K."/>
            <person name="Gupta A."/>
            <person name="Wang C.C."/>
            <person name="Dunne R.L."/>
            <person name="Upcroft J.A."/>
            <person name="Upcroft P."/>
            <person name="White O."/>
            <person name="Salzberg S.L."/>
            <person name="Tang P."/>
            <person name="Chiu C.-H."/>
            <person name="Lee Y.-S."/>
            <person name="Embley T.M."/>
            <person name="Coombs G.H."/>
            <person name="Mottram J.C."/>
            <person name="Tachezy J."/>
            <person name="Fraser-Liggett C.M."/>
            <person name="Johnson P.J."/>
        </authorList>
    </citation>
    <scope>NUCLEOTIDE SEQUENCE [LARGE SCALE GENOMIC DNA]</scope>
    <source>
        <strain evidence="1">G3</strain>
    </source>
</reference>
<name>A2DVW3_TRIV3</name>
<dbReference type="VEuPathDB" id="TrichDB:TVAG_252210"/>
<sequence>MSSTDSFLYHINSEKQIIEISIQWNNRTIQSNHAIKLCYNNNYKKNLLENANVLIWNLRANKYFFKYPATEPLKLSYTLSSMPSSTVDIVARYNTSSIQITNRQITQKDVVDQEYDISRLPIGDHTIILKISTSDEYFGRPLSFTIGHSPQINLSDIELTPLEYREGNGGYPLMQFSVIVSIPEKSATVTLYLYFNNYGDYLAYVNAQIQNYTRIIPSSTRLDNRYLLDGTNYINFYATYNGHFSETINTSFLYFFNKPILNITTPDNQTFKKNDNTEFNMEGTMKCDYECHNVSIFYQFDDYEVNTIINNFPMELNKAIEDSYPVEFPSDMTEGNNHSFRIWVTDFNNRTSIVTKTFLIYSIFLKLKFHKRLKSHTLILLMISSMSQDLFHILTTLANFLFYTCLMMN</sequence>
<protein>
    <submittedName>
        <fullName evidence="1">Uncharacterized protein</fullName>
    </submittedName>
</protein>
<keyword evidence="2" id="KW-1185">Reference proteome</keyword>
<evidence type="ECO:0000313" key="2">
    <source>
        <dbReference type="Proteomes" id="UP000001542"/>
    </source>
</evidence>
<proteinExistence type="predicted"/>
<reference evidence="1" key="1">
    <citation type="submission" date="2006-10" db="EMBL/GenBank/DDBJ databases">
        <authorList>
            <person name="Amadeo P."/>
            <person name="Zhao Q."/>
            <person name="Wortman J."/>
            <person name="Fraser-Liggett C."/>
            <person name="Carlton J."/>
        </authorList>
    </citation>
    <scope>NUCLEOTIDE SEQUENCE</scope>
    <source>
        <strain evidence="1">G3</strain>
    </source>
</reference>
<dbReference type="RefSeq" id="XP_001327631.1">
    <property type="nucleotide sequence ID" value="XM_001327596.1"/>
</dbReference>
<dbReference type="VEuPathDB" id="TrichDB:TVAGG3_0846190"/>
<organism evidence="1 2">
    <name type="scientific">Trichomonas vaginalis (strain ATCC PRA-98 / G3)</name>
    <dbReference type="NCBI Taxonomy" id="412133"/>
    <lineage>
        <taxon>Eukaryota</taxon>
        <taxon>Metamonada</taxon>
        <taxon>Parabasalia</taxon>
        <taxon>Trichomonadida</taxon>
        <taxon>Trichomonadidae</taxon>
        <taxon>Trichomonas</taxon>
    </lineage>
</organism>
<accession>A2DVW3</accession>
<gene>
    <name evidence="1" type="ORF">TVAG_252210</name>
</gene>
<dbReference type="AlphaFoldDB" id="A2DVW3"/>